<dbReference type="SUPFAM" id="SSF53850">
    <property type="entry name" value="Periplasmic binding protein-like II"/>
    <property type="match status" value="1"/>
</dbReference>
<accession>A0A939EM04</accession>
<keyword evidence="5" id="KW-0574">Periplasm</keyword>
<dbReference type="FunFam" id="3.40.190.10:FF:000002">
    <property type="entry name" value="Glutamine ABC transporter periplasmic protein"/>
    <property type="match status" value="1"/>
</dbReference>
<organism evidence="10 11">
    <name type="scientific">Roseibium limicola</name>
    <dbReference type="NCBI Taxonomy" id="2816037"/>
    <lineage>
        <taxon>Bacteria</taxon>
        <taxon>Pseudomonadati</taxon>
        <taxon>Pseudomonadota</taxon>
        <taxon>Alphaproteobacteria</taxon>
        <taxon>Hyphomicrobiales</taxon>
        <taxon>Stappiaceae</taxon>
        <taxon>Roseibium</taxon>
    </lineage>
</organism>
<dbReference type="PANTHER" id="PTHR35936:SF19">
    <property type="entry name" value="AMINO-ACID-BINDING PROTEIN YXEM-RELATED"/>
    <property type="match status" value="1"/>
</dbReference>
<dbReference type="PANTHER" id="PTHR35936">
    <property type="entry name" value="MEMBRANE-BOUND LYTIC MUREIN TRANSGLYCOSYLASE F"/>
    <property type="match status" value="1"/>
</dbReference>
<evidence type="ECO:0000259" key="9">
    <source>
        <dbReference type="SMART" id="SM00079"/>
    </source>
</evidence>
<proteinExistence type="inferred from homology"/>
<gene>
    <name evidence="10" type="ORF">J0X15_07490</name>
</gene>
<sequence>MLLKRIAAATTVLLGTLAGAQAADWSKVRIGTEGAYPPFNTMTADGQLVGFDIDIAKALCAEMKVECEFVVQDWDGMIPALLAGKFDAIIASMSITEERKEKVDFTGKYYNTPPAIVVPKDSKLTGVTDADLDGVALGAQSSTTHSNFAEEKLPSTDLKLYPTPDEYKLDLVSGRIDAAIDDVVVLSEWLATEDGACCKILGTIDPVLEIHGEGAGIAIRKEDGDLKAMFDKAIAAIRENGTYEEINKEYFDFDVFGG</sequence>
<feature type="domain" description="Solute-binding protein family 3/N-terminal" evidence="8">
    <location>
        <begin position="27"/>
        <end position="254"/>
    </location>
</feature>
<dbReference type="GO" id="GO:0015276">
    <property type="term" value="F:ligand-gated monoatomic ion channel activity"/>
    <property type="evidence" value="ECO:0007669"/>
    <property type="project" value="InterPro"/>
</dbReference>
<evidence type="ECO:0000256" key="1">
    <source>
        <dbReference type="ARBA" id="ARBA00004418"/>
    </source>
</evidence>
<protein>
    <submittedName>
        <fullName evidence="10">ABC transporter substrate-binding protein</fullName>
    </submittedName>
</protein>
<evidence type="ECO:0000259" key="8">
    <source>
        <dbReference type="SMART" id="SM00062"/>
    </source>
</evidence>
<dbReference type="PROSITE" id="PS01039">
    <property type="entry name" value="SBP_BACTERIAL_3"/>
    <property type="match status" value="1"/>
</dbReference>
<dbReference type="InterPro" id="IPR001320">
    <property type="entry name" value="Iontro_rcpt_C"/>
</dbReference>
<dbReference type="EMBL" id="JAFLNF010000003">
    <property type="protein sequence ID" value="MBO0345056.1"/>
    <property type="molecule type" value="Genomic_DNA"/>
</dbReference>
<feature type="chain" id="PRO_5036791128" evidence="7">
    <location>
        <begin position="23"/>
        <end position="258"/>
    </location>
</feature>
<keyword evidence="11" id="KW-1185">Reference proteome</keyword>
<comment type="similarity">
    <text evidence="2 6">Belongs to the bacterial solute-binding protein 3 family.</text>
</comment>
<dbReference type="SMART" id="SM00079">
    <property type="entry name" value="PBPe"/>
    <property type="match status" value="1"/>
</dbReference>
<feature type="domain" description="Ionotropic glutamate receptor C-terminal" evidence="9">
    <location>
        <begin position="27"/>
        <end position="253"/>
    </location>
</feature>
<dbReference type="Pfam" id="PF00497">
    <property type="entry name" value="SBP_bac_3"/>
    <property type="match status" value="1"/>
</dbReference>
<keyword evidence="4 7" id="KW-0732">Signal</keyword>
<feature type="signal peptide" evidence="7">
    <location>
        <begin position="1"/>
        <end position="22"/>
    </location>
</feature>
<evidence type="ECO:0000313" key="11">
    <source>
        <dbReference type="Proteomes" id="UP000664779"/>
    </source>
</evidence>
<evidence type="ECO:0000256" key="6">
    <source>
        <dbReference type="RuleBase" id="RU003744"/>
    </source>
</evidence>
<dbReference type="NCBIfam" id="TIGR01096">
    <property type="entry name" value="3A0103s03R"/>
    <property type="match status" value="1"/>
</dbReference>
<dbReference type="InterPro" id="IPR005768">
    <property type="entry name" value="Lys_Arg_Orn-bd"/>
</dbReference>
<dbReference type="GO" id="GO:0016020">
    <property type="term" value="C:membrane"/>
    <property type="evidence" value="ECO:0007669"/>
    <property type="project" value="InterPro"/>
</dbReference>
<evidence type="ECO:0000313" key="10">
    <source>
        <dbReference type="EMBL" id="MBO0345056.1"/>
    </source>
</evidence>
<evidence type="ECO:0000256" key="2">
    <source>
        <dbReference type="ARBA" id="ARBA00010333"/>
    </source>
</evidence>
<comment type="subcellular location">
    <subcellularLocation>
        <location evidence="1">Periplasm</location>
    </subcellularLocation>
</comment>
<reference evidence="10" key="1">
    <citation type="submission" date="2021-03" db="EMBL/GenBank/DDBJ databases">
        <title>Roseibium sp. CAU 1637 isolated from Incheon.</title>
        <authorList>
            <person name="Kim W."/>
        </authorList>
    </citation>
    <scope>NUCLEOTIDE SEQUENCE</scope>
    <source>
        <strain evidence="10">CAU 1637</strain>
    </source>
</reference>
<dbReference type="Gene3D" id="3.40.190.10">
    <property type="entry name" value="Periplasmic binding protein-like II"/>
    <property type="match status" value="2"/>
</dbReference>
<name>A0A939EM04_9HYPH</name>
<evidence type="ECO:0000256" key="7">
    <source>
        <dbReference type="SAM" id="SignalP"/>
    </source>
</evidence>
<dbReference type="GO" id="GO:0030288">
    <property type="term" value="C:outer membrane-bounded periplasmic space"/>
    <property type="evidence" value="ECO:0007669"/>
    <property type="project" value="InterPro"/>
</dbReference>
<evidence type="ECO:0000256" key="4">
    <source>
        <dbReference type="ARBA" id="ARBA00022729"/>
    </source>
</evidence>
<dbReference type="SMART" id="SM00062">
    <property type="entry name" value="PBPb"/>
    <property type="match status" value="1"/>
</dbReference>
<dbReference type="Proteomes" id="UP000664779">
    <property type="component" value="Unassembled WGS sequence"/>
</dbReference>
<evidence type="ECO:0000256" key="5">
    <source>
        <dbReference type="ARBA" id="ARBA00022764"/>
    </source>
</evidence>
<dbReference type="AlphaFoldDB" id="A0A939EM04"/>
<comment type="caution">
    <text evidence="10">The sequence shown here is derived from an EMBL/GenBank/DDBJ whole genome shotgun (WGS) entry which is preliminary data.</text>
</comment>
<dbReference type="RefSeq" id="WP_206939410.1">
    <property type="nucleotide sequence ID" value="NZ_JAFLNF010000003.1"/>
</dbReference>
<dbReference type="InterPro" id="IPR001638">
    <property type="entry name" value="Solute-binding_3/MltF_N"/>
</dbReference>
<dbReference type="InterPro" id="IPR018313">
    <property type="entry name" value="SBP_3_CS"/>
</dbReference>
<dbReference type="CDD" id="cd13702">
    <property type="entry name" value="PBP2_mlr5654_like"/>
    <property type="match status" value="1"/>
</dbReference>
<evidence type="ECO:0000256" key="3">
    <source>
        <dbReference type="ARBA" id="ARBA00022448"/>
    </source>
</evidence>
<keyword evidence="3" id="KW-0813">Transport</keyword>